<comment type="cofactor">
    <cofactor evidence="1">
        <name>[4Fe-4S] cluster</name>
        <dbReference type="ChEBI" id="CHEBI:49883"/>
    </cofactor>
</comment>
<keyword evidence="4" id="KW-0408">Iron</keyword>
<keyword evidence="2" id="KW-0949">S-adenosyl-L-methionine</keyword>
<accession>A0A1W6MYI5</accession>
<evidence type="ECO:0000313" key="8">
    <source>
        <dbReference type="Proteomes" id="UP000193978"/>
    </source>
</evidence>
<dbReference type="CDD" id="cd01335">
    <property type="entry name" value="Radical_SAM"/>
    <property type="match status" value="1"/>
</dbReference>
<dbReference type="Pfam" id="PF04055">
    <property type="entry name" value="Radical_SAM"/>
    <property type="match status" value="1"/>
</dbReference>
<protein>
    <submittedName>
        <fullName evidence="7">Radical SAM protein</fullName>
    </submittedName>
</protein>
<dbReference type="GO" id="GO:0046872">
    <property type="term" value="F:metal ion binding"/>
    <property type="evidence" value="ECO:0007669"/>
    <property type="project" value="UniProtKB-KW"/>
</dbReference>
<dbReference type="Proteomes" id="UP000193978">
    <property type="component" value="Chromosome"/>
</dbReference>
<feature type="domain" description="Radical SAM core" evidence="6">
    <location>
        <begin position="95"/>
        <end position="311"/>
    </location>
</feature>
<evidence type="ECO:0000256" key="2">
    <source>
        <dbReference type="ARBA" id="ARBA00022691"/>
    </source>
</evidence>
<keyword evidence="8" id="KW-1185">Reference proteome</keyword>
<evidence type="ECO:0000313" key="7">
    <source>
        <dbReference type="EMBL" id="ARN82650.1"/>
    </source>
</evidence>
<dbReference type="RefSeq" id="WP_085772782.1">
    <property type="nucleotide sequence ID" value="NZ_AP027149.1"/>
</dbReference>
<evidence type="ECO:0000256" key="3">
    <source>
        <dbReference type="ARBA" id="ARBA00022723"/>
    </source>
</evidence>
<organism evidence="7 8">
    <name type="scientific">Methylocystis bryophila</name>
    <dbReference type="NCBI Taxonomy" id="655015"/>
    <lineage>
        <taxon>Bacteria</taxon>
        <taxon>Pseudomonadati</taxon>
        <taxon>Pseudomonadota</taxon>
        <taxon>Alphaproteobacteria</taxon>
        <taxon>Hyphomicrobiales</taxon>
        <taxon>Methylocystaceae</taxon>
        <taxon>Methylocystis</taxon>
    </lineage>
</organism>
<dbReference type="GO" id="GO:0051536">
    <property type="term" value="F:iron-sulfur cluster binding"/>
    <property type="evidence" value="ECO:0007669"/>
    <property type="project" value="UniProtKB-KW"/>
</dbReference>
<dbReference type="PANTHER" id="PTHR43306">
    <property type="entry name" value="7,8-DIHYDRO-6-HYDROXYMETHYLPTERIN DIMETHYLTRANSFERASE"/>
    <property type="match status" value="1"/>
</dbReference>
<dbReference type="InterPro" id="IPR056488">
    <property type="entry name" value="Zn_ribbon_HMPTM"/>
</dbReference>
<dbReference type="PROSITE" id="PS51918">
    <property type="entry name" value="RADICAL_SAM"/>
    <property type="match status" value="1"/>
</dbReference>
<evidence type="ECO:0000256" key="5">
    <source>
        <dbReference type="ARBA" id="ARBA00023014"/>
    </source>
</evidence>
<evidence type="ECO:0000259" key="6">
    <source>
        <dbReference type="PROSITE" id="PS51918"/>
    </source>
</evidence>
<keyword evidence="3" id="KW-0479">Metal-binding</keyword>
<dbReference type="SFLD" id="SFLDG01100">
    <property type="entry name" value="methyltransferase_(Class_D)"/>
    <property type="match status" value="1"/>
</dbReference>
<dbReference type="STRING" id="655015.B1812_17855"/>
<dbReference type="InterPro" id="IPR058240">
    <property type="entry name" value="rSAM_sf"/>
</dbReference>
<dbReference type="AlphaFoldDB" id="A0A1W6MYI5"/>
<dbReference type="OrthoDB" id="9792276at2"/>
<dbReference type="Gene3D" id="3.20.20.70">
    <property type="entry name" value="Aldolase class I"/>
    <property type="match status" value="1"/>
</dbReference>
<dbReference type="Pfam" id="PF23545">
    <property type="entry name" value="Zn_ribbon_HMPTM"/>
    <property type="match status" value="1"/>
</dbReference>
<name>A0A1W6MYI5_9HYPH</name>
<dbReference type="InterPro" id="IPR013785">
    <property type="entry name" value="Aldolase_TIM"/>
</dbReference>
<dbReference type="SFLD" id="SFLDS00029">
    <property type="entry name" value="Radical_SAM"/>
    <property type="match status" value="1"/>
</dbReference>
<dbReference type="GO" id="GO:0003824">
    <property type="term" value="F:catalytic activity"/>
    <property type="evidence" value="ECO:0007669"/>
    <property type="project" value="InterPro"/>
</dbReference>
<dbReference type="EMBL" id="CP019948">
    <property type="protein sequence ID" value="ARN82650.1"/>
    <property type="molecule type" value="Genomic_DNA"/>
</dbReference>
<evidence type="ECO:0000256" key="1">
    <source>
        <dbReference type="ARBA" id="ARBA00001966"/>
    </source>
</evidence>
<dbReference type="InterPro" id="IPR034474">
    <property type="entry name" value="Methyltransferase_Class_D"/>
</dbReference>
<dbReference type="PANTHER" id="PTHR43306:SF1">
    <property type="entry name" value="7,8-DIHYDRO-6-HYDROXYMETHYLPTERIN DIMETHYLTRANSFERASE"/>
    <property type="match status" value="1"/>
</dbReference>
<dbReference type="InterPro" id="IPR007197">
    <property type="entry name" value="rSAM"/>
</dbReference>
<evidence type="ECO:0000256" key="4">
    <source>
        <dbReference type="ARBA" id="ARBA00023004"/>
    </source>
</evidence>
<dbReference type="SFLD" id="SFLDG01067">
    <property type="entry name" value="SPASM/twitch_domain_containing"/>
    <property type="match status" value="1"/>
</dbReference>
<keyword evidence="5" id="KW-0411">Iron-sulfur</keyword>
<dbReference type="SUPFAM" id="SSF102114">
    <property type="entry name" value="Radical SAM enzymes"/>
    <property type="match status" value="1"/>
</dbReference>
<reference evidence="7 8" key="1">
    <citation type="submission" date="2017-02" db="EMBL/GenBank/DDBJ databases">
        <authorList>
            <person name="Peterson S.W."/>
        </authorList>
    </citation>
    <scope>NUCLEOTIDE SEQUENCE [LARGE SCALE GENOMIC DNA]</scope>
    <source>
        <strain evidence="7 8">S285</strain>
    </source>
</reference>
<sequence length="473" mass="53221">MNAPFARKARPYIFYGQTTSLCDECLALVPAKICIEGENVFYEKRCRTHGVKKALVSTDAKFFKWQRDFLKPGDRPLKTQSHTHFGCPYDCGLCPDHEQHSCLAIVEINDHCNLSCPVCFAGSSPANPFHRPLAEIERMFDALVESEGEPDVVQLSGGEPTLHPQFFEILDLARSKPIRHVMINTNGVRIAEDESFVAALAERRRGLEVYLQFDSLEREALMRLRGADLRRIRQQALENLEKHKISTTLVCVVKKGVNDAEMGPIVQHALDWRCVRGVSFQPVQDAGRNEDFDPARDRVTLADIRRRIVEDSGVFGEEDMIPLPCNPSAITIGYGLREGRAVAPVTAAIDAAELLSEMPNAITFEKYPELQRRILELFSLSTGPDCAIERISALLCCLPKVPVPEGLTYENVFRVSVIEFLDAHNFCLAGVKRSCVHFVTPQGAIIPFDTYNLFYRDRRIDAMRRNLAKEAQS</sequence>
<dbReference type="KEGG" id="mbry:B1812_17855"/>
<proteinExistence type="predicted"/>
<gene>
    <name evidence="7" type="ORF">B1812_17855</name>
</gene>